<dbReference type="eggNOG" id="COG0034">
    <property type="taxonomic scope" value="Bacteria"/>
</dbReference>
<protein>
    <recommendedName>
        <fullName evidence="7">Amidophosphoribosyltransferase</fullName>
        <shortName evidence="7">ATase</shortName>
        <ecNumber evidence="7">2.4.2.14</ecNumber>
    </recommendedName>
    <alternativeName>
        <fullName evidence="7">Glutamine phosphoribosylpyrophosphate amidotransferase</fullName>
        <shortName evidence="7">GPATase</shortName>
    </alternativeName>
</protein>
<evidence type="ECO:0000256" key="5">
    <source>
        <dbReference type="ARBA" id="ARBA00022755"/>
    </source>
</evidence>
<keyword evidence="7 10" id="KW-0411">Iron-sulfur</keyword>
<evidence type="ECO:0000256" key="9">
    <source>
        <dbReference type="PIRSR" id="PIRSR000485-2"/>
    </source>
</evidence>
<dbReference type="Proteomes" id="UP000001296">
    <property type="component" value="Chromosome"/>
</dbReference>
<evidence type="ECO:0000256" key="1">
    <source>
        <dbReference type="ARBA" id="ARBA00005209"/>
    </source>
</evidence>
<feature type="binding site" evidence="7 9">
    <location>
        <position position="340"/>
    </location>
    <ligand>
        <name>Mg(2+)</name>
        <dbReference type="ChEBI" id="CHEBI:18420"/>
    </ligand>
</feature>
<dbReference type="InterPro" id="IPR000836">
    <property type="entry name" value="PRTase_dom"/>
</dbReference>
<feature type="binding site" evidence="7 10">
    <location>
        <position position="377"/>
    </location>
    <ligand>
        <name>[4Fe-4S] cluster</name>
        <dbReference type="ChEBI" id="CHEBI:49883"/>
    </ligand>
</feature>
<comment type="caution">
    <text evidence="7">Lacks conserved residue(s) required for the propagation of feature annotation.</text>
</comment>
<dbReference type="InterPro" id="IPR029055">
    <property type="entry name" value="Ntn_hydrolases_N"/>
</dbReference>
<gene>
    <name evidence="7" type="primary">purF</name>
    <name evidence="12" type="ordered locus">STHERM_c12530</name>
</gene>
<evidence type="ECO:0000256" key="3">
    <source>
        <dbReference type="ARBA" id="ARBA00022676"/>
    </source>
</evidence>
<dbReference type="InterPro" id="IPR035584">
    <property type="entry name" value="PurF_N"/>
</dbReference>
<dbReference type="SUPFAM" id="SSF53271">
    <property type="entry name" value="PRTase-like"/>
    <property type="match status" value="1"/>
</dbReference>
<evidence type="ECO:0000256" key="6">
    <source>
        <dbReference type="ARBA" id="ARBA00022962"/>
    </source>
</evidence>
<keyword evidence="7" id="KW-0004">4Fe-4S</keyword>
<dbReference type="HOGENOM" id="CLU_022389_3_1_12"/>
<evidence type="ECO:0000256" key="8">
    <source>
        <dbReference type="PIRNR" id="PIRNR000485"/>
    </source>
</evidence>
<dbReference type="InterPro" id="IPR017932">
    <property type="entry name" value="GATase_2_dom"/>
</dbReference>
<dbReference type="Pfam" id="PF13522">
    <property type="entry name" value="GATase_6"/>
    <property type="match status" value="1"/>
</dbReference>
<dbReference type="EC" id="2.4.2.14" evidence="7"/>
<feature type="binding site" evidence="7 9">
    <location>
        <position position="341"/>
    </location>
    <ligand>
        <name>Mg(2+)</name>
        <dbReference type="ChEBI" id="CHEBI:18420"/>
    </ligand>
</feature>
<keyword evidence="7 9" id="KW-0479">Metal-binding</keyword>
<dbReference type="Gene3D" id="3.60.20.10">
    <property type="entry name" value="Glutamine Phosphoribosylpyrophosphate, subunit 1, domain 1"/>
    <property type="match status" value="1"/>
</dbReference>
<evidence type="ECO:0000256" key="4">
    <source>
        <dbReference type="ARBA" id="ARBA00022679"/>
    </source>
</evidence>
<dbReference type="AlphaFoldDB" id="E0RTG3"/>
<feature type="binding site" evidence="7 10">
    <location>
        <position position="231"/>
    </location>
    <ligand>
        <name>[4Fe-4S] cluster</name>
        <dbReference type="ChEBI" id="CHEBI:49883"/>
    </ligand>
</feature>
<dbReference type="PIRSF" id="PIRSF000485">
    <property type="entry name" value="Amd_phspho_trans"/>
    <property type="match status" value="1"/>
</dbReference>
<comment type="cofactor">
    <cofactor evidence="7 9">
        <name>Mg(2+)</name>
        <dbReference type="ChEBI" id="CHEBI:18420"/>
    </cofactor>
    <text evidence="7 9">Binds 1 Mg(2+) ion per subunit.</text>
</comment>
<dbReference type="PaxDb" id="665571-STHERM_c12530"/>
<dbReference type="GO" id="GO:0009113">
    <property type="term" value="P:purine nucleobase biosynthetic process"/>
    <property type="evidence" value="ECO:0007669"/>
    <property type="project" value="UniProtKB-UniRule"/>
</dbReference>
<dbReference type="GO" id="GO:0006189">
    <property type="term" value="P:'de novo' IMP biosynthetic process"/>
    <property type="evidence" value="ECO:0007669"/>
    <property type="project" value="UniProtKB-UniRule"/>
</dbReference>
<keyword evidence="6 7" id="KW-0315">Glutamine amidotransferase</keyword>
<organism evidence="12 13">
    <name type="scientific">Winmispira thermophila (strain ATCC 49972 / DSM 6192 / RI 19.B1)</name>
    <name type="common">Spirochaeta thermophila</name>
    <dbReference type="NCBI Taxonomy" id="665571"/>
    <lineage>
        <taxon>Bacteria</taxon>
        <taxon>Pseudomonadati</taxon>
        <taxon>Spirochaetota</taxon>
        <taxon>Spirochaetia</taxon>
        <taxon>Winmispirales</taxon>
        <taxon>Winmispiraceae</taxon>
        <taxon>Winmispira</taxon>
    </lineage>
</organism>
<dbReference type="InterPro" id="IPR029057">
    <property type="entry name" value="PRTase-like"/>
</dbReference>
<keyword evidence="7 9" id="KW-0460">Magnesium</keyword>
<dbReference type="SUPFAM" id="SSF56235">
    <property type="entry name" value="N-terminal nucleophile aminohydrolases (Ntn hydrolases)"/>
    <property type="match status" value="1"/>
</dbReference>
<feature type="binding site" evidence="7 10">
    <location>
        <position position="430"/>
    </location>
    <ligand>
        <name>[4Fe-4S] cluster</name>
        <dbReference type="ChEBI" id="CHEBI:49883"/>
    </ligand>
</feature>
<comment type="cofactor">
    <cofactor evidence="7 10">
        <name>[4Fe-4S] cluster</name>
        <dbReference type="ChEBI" id="CHEBI:49883"/>
    </cofactor>
    <text evidence="7 10">Binds 1 [4Fe-4S] cluster per subunit.</text>
</comment>
<keyword evidence="5 7" id="KW-0658">Purine biosynthesis</keyword>
<evidence type="ECO:0000256" key="7">
    <source>
        <dbReference type="HAMAP-Rule" id="MF_01931"/>
    </source>
</evidence>
<comment type="function">
    <text evidence="7">Catalyzes the formation of phosphoribosylamine from phosphoribosylpyrophosphate (PRPP) and glutamine.</text>
</comment>
<evidence type="ECO:0000259" key="11">
    <source>
        <dbReference type="PROSITE" id="PS51278"/>
    </source>
</evidence>
<comment type="pathway">
    <text evidence="1 7 8">Purine metabolism; IMP biosynthesis via de novo pathway; N(1)-(5-phospho-D-ribosyl)glycinamide from 5-phospho-alpha-D-ribose 1-diphosphate: step 1/2.</text>
</comment>
<dbReference type="EMBL" id="CP001698">
    <property type="protein sequence ID" value="ADN02194.1"/>
    <property type="molecule type" value="Genomic_DNA"/>
</dbReference>
<dbReference type="UniPathway" id="UPA00074">
    <property type="reaction ID" value="UER00124"/>
</dbReference>
<dbReference type="NCBIfam" id="TIGR01134">
    <property type="entry name" value="purF"/>
    <property type="match status" value="1"/>
</dbReference>
<accession>E0RTG3</accession>
<dbReference type="GO" id="GO:0000287">
    <property type="term" value="F:magnesium ion binding"/>
    <property type="evidence" value="ECO:0007669"/>
    <property type="project" value="UniProtKB-UniRule"/>
</dbReference>
<sequence>MEEGAAAPRLAYYGIYALQHRGQESAGIAMVRPDGSIGLHKGMGLVAEVFSEQTLAGLEGHAAIAHTRYSTTGSSTLENAQPLLAQSKLGTLAIAHNGNLVNAGVLRDLLEETGTVFHTTNDSEVILNLISRRARKGLETALTETLQVIQGSYAMVLLTPEYLIGVRDPRGIRPLCLGEIEGGYVLASESCSLDAVGARLVRDVEPGEILIIGKEGVRSIMSTERTFLSTCSFEYIYFSRPDSILDGTSVYLARKQAGRILFRESPVDADLVSGVPDSGIVAAEGWSEASGMPYAQTLIKNKYVGRSFIAPAQELRERTVHVKLNVLRPNVAGKRIVLIDDSIVRGTTSSRLVQMLREAGAREVHFRIASPPVRYPCYFGIDIPTRAELVAANKDLEEIRKMLGVDSLAYLSVEGLIEAIGGRHDYCTGCFTGMYPLSAAIERGKYVMEESSRTPQGR</sequence>
<reference evidence="12 13" key="2">
    <citation type="journal article" date="2010" name="J. Bacteriol.">
        <title>Genome sequence of the polysaccharide-degrading, thermophilic anaerobe Spirochaeta thermophila DSM 6192.</title>
        <authorList>
            <person name="Angelov A."/>
            <person name="Liebl S."/>
            <person name="Ballschmiter M."/>
            <person name="Bomeke M."/>
            <person name="Lehmann R."/>
            <person name="Liesegang H."/>
            <person name="Daniel R."/>
            <person name="Liebl W."/>
        </authorList>
    </citation>
    <scope>NUCLEOTIDE SEQUENCE [LARGE SCALE GENOMIC DNA]</scope>
    <source>
        <strain evidence="13">ATCC 49972 / DSM 6192 / RI 19.B1</strain>
    </source>
</reference>
<comment type="catalytic activity">
    <reaction evidence="7 8">
        <text>5-phospho-beta-D-ribosylamine + L-glutamate + diphosphate = 5-phospho-alpha-D-ribose 1-diphosphate + L-glutamine + H2O</text>
        <dbReference type="Rhea" id="RHEA:14905"/>
        <dbReference type="ChEBI" id="CHEBI:15377"/>
        <dbReference type="ChEBI" id="CHEBI:29985"/>
        <dbReference type="ChEBI" id="CHEBI:33019"/>
        <dbReference type="ChEBI" id="CHEBI:58017"/>
        <dbReference type="ChEBI" id="CHEBI:58359"/>
        <dbReference type="ChEBI" id="CHEBI:58681"/>
        <dbReference type="EC" id="2.4.2.14"/>
    </reaction>
</comment>
<dbReference type="CDD" id="cd00715">
    <property type="entry name" value="GPATase_N"/>
    <property type="match status" value="1"/>
</dbReference>
<evidence type="ECO:0000256" key="2">
    <source>
        <dbReference type="ARBA" id="ARBA00010138"/>
    </source>
</evidence>
<evidence type="ECO:0000256" key="10">
    <source>
        <dbReference type="PIRSR" id="PIRSR000485-3"/>
    </source>
</evidence>
<dbReference type="GO" id="GO:0004044">
    <property type="term" value="F:amidophosphoribosyltransferase activity"/>
    <property type="evidence" value="ECO:0007669"/>
    <property type="project" value="UniProtKB-UniRule"/>
</dbReference>
<proteinExistence type="inferred from homology"/>
<dbReference type="Gene3D" id="3.40.50.2020">
    <property type="match status" value="1"/>
</dbReference>
<feature type="domain" description="Glutamine amidotransferase type-2" evidence="11">
    <location>
        <begin position="1"/>
        <end position="215"/>
    </location>
</feature>
<dbReference type="PROSITE" id="PS51278">
    <property type="entry name" value="GATASE_TYPE_2"/>
    <property type="match status" value="1"/>
</dbReference>
<dbReference type="KEGG" id="sta:STHERM_c12530"/>
<dbReference type="PANTHER" id="PTHR11907">
    <property type="entry name" value="AMIDOPHOSPHORIBOSYLTRANSFERASE"/>
    <property type="match status" value="1"/>
</dbReference>
<feature type="binding site" evidence="7 10">
    <location>
        <position position="427"/>
    </location>
    <ligand>
        <name>[4Fe-4S] cluster</name>
        <dbReference type="ChEBI" id="CHEBI:49883"/>
    </ligand>
</feature>
<reference key="1">
    <citation type="submission" date="2009-08" db="EMBL/GenBank/DDBJ databases">
        <title>The genome sequence of Spirochaeta thermophila DSM6192.</title>
        <authorList>
            <person name="Angelov A."/>
            <person name="Mientus M."/>
            <person name="Wittenberg S."/>
            <person name="Lehmann R."/>
            <person name="Liesegang H."/>
            <person name="Daniel R."/>
            <person name="Liebl W."/>
        </authorList>
    </citation>
    <scope>NUCLEOTIDE SEQUENCE</scope>
    <source>
        <strain>DSM 6192</strain>
    </source>
</reference>
<dbReference type="InterPro" id="IPR005854">
    <property type="entry name" value="PurF"/>
</dbReference>
<keyword evidence="3 7" id="KW-0328">Glycosyltransferase</keyword>
<evidence type="ECO:0000313" key="12">
    <source>
        <dbReference type="EMBL" id="ADN02194.1"/>
    </source>
</evidence>
<keyword evidence="4 7" id="KW-0808">Transferase</keyword>
<keyword evidence="7 10" id="KW-0408">Iron</keyword>
<comment type="similarity">
    <text evidence="2 7 8">In the C-terminal section; belongs to the purine/pyrimidine phosphoribosyltransferase family.</text>
</comment>
<evidence type="ECO:0000313" key="13">
    <source>
        <dbReference type="Proteomes" id="UP000001296"/>
    </source>
</evidence>
<dbReference type="HAMAP" id="MF_01931">
    <property type="entry name" value="PurF"/>
    <property type="match status" value="1"/>
</dbReference>
<name>E0RTG3_WINT6</name>
<feature type="binding site" evidence="7 9">
    <location>
        <position position="278"/>
    </location>
    <ligand>
        <name>Mg(2+)</name>
        <dbReference type="ChEBI" id="CHEBI:18420"/>
    </ligand>
</feature>
<dbReference type="CDD" id="cd06223">
    <property type="entry name" value="PRTases_typeI"/>
    <property type="match status" value="1"/>
</dbReference>
<dbReference type="GO" id="GO:0051539">
    <property type="term" value="F:4 iron, 4 sulfur cluster binding"/>
    <property type="evidence" value="ECO:0007669"/>
    <property type="project" value="UniProtKB-KW"/>
</dbReference>